<dbReference type="HOGENOM" id="CLU_2133445_0_0_1"/>
<evidence type="ECO:0000313" key="3">
    <source>
        <dbReference type="Proteomes" id="UP000016933"/>
    </source>
</evidence>
<name>N1PF69_DOTSN</name>
<organism evidence="2 3">
    <name type="scientific">Dothistroma septosporum (strain NZE10 / CBS 128990)</name>
    <name type="common">Red band needle blight fungus</name>
    <name type="synonym">Mycosphaerella pini</name>
    <dbReference type="NCBI Taxonomy" id="675120"/>
    <lineage>
        <taxon>Eukaryota</taxon>
        <taxon>Fungi</taxon>
        <taxon>Dikarya</taxon>
        <taxon>Ascomycota</taxon>
        <taxon>Pezizomycotina</taxon>
        <taxon>Dothideomycetes</taxon>
        <taxon>Dothideomycetidae</taxon>
        <taxon>Mycosphaerellales</taxon>
        <taxon>Mycosphaerellaceae</taxon>
        <taxon>Dothistroma</taxon>
    </lineage>
</organism>
<dbReference type="EMBL" id="KB446544">
    <property type="protein sequence ID" value="EME39961.1"/>
    <property type="molecule type" value="Genomic_DNA"/>
</dbReference>
<protein>
    <submittedName>
        <fullName evidence="2">Uncharacterized protein</fullName>
    </submittedName>
</protein>
<feature type="region of interest" description="Disordered" evidence="1">
    <location>
        <begin position="49"/>
        <end position="113"/>
    </location>
</feature>
<proteinExistence type="predicted"/>
<dbReference type="Proteomes" id="UP000016933">
    <property type="component" value="Unassembled WGS sequence"/>
</dbReference>
<gene>
    <name evidence="2" type="ORF">DOTSEDRAFT_74733</name>
</gene>
<evidence type="ECO:0000313" key="2">
    <source>
        <dbReference type="EMBL" id="EME39961.1"/>
    </source>
</evidence>
<dbReference type="AlphaFoldDB" id="N1PF69"/>
<sequence length="113" mass="12611">MDHLCPRLASQHAACMFCLAGIDMSIRPSNTPNLALRPRDSGCAVWWSRHANNSSPKRRTTTQKANQKTNKSNKRERHAPNSDIRGMFSRPRIFRKDSATLPTNPLGQPASAT</sequence>
<accession>N1PF69</accession>
<feature type="compositionally biased region" description="Polar residues" evidence="1">
    <location>
        <begin position="100"/>
        <end position="113"/>
    </location>
</feature>
<reference evidence="2 3" key="2">
    <citation type="journal article" date="2012" name="PLoS Pathog.">
        <title>Diverse lifestyles and strategies of plant pathogenesis encoded in the genomes of eighteen Dothideomycetes fungi.</title>
        <authorList>
            <person name="Ohm R.A."/>
            <person name="Feau N."/>
            <person name="Henrissat B."/>
            <person name="Schoch C.L."/>
            <person name="Horwitz B.A."/>
            <person name="Barry K.W."/>
            <person name="Condon B.J."/>
            <person name="Copeland A.C."/>
            <person name="Dhillon B."/>
            <person name="Glaser F."/>
            <person name="Hesse C.N."/>
            <person name="Kosti I."/>
            <person name="LaButti K."/>
            <person name="Lindquist E.A."/>
            <person name="Lucas S."/>
            <person name="Salamov A.A."/>
            <person name="Bradshaw R.E."/>
            <person name="Ciuffetti L."/>
            <person name="Hamelin R.C."/>
            <person name="Kema G.H.J."/>
            <person name="Lawrence C."/>
            <person name="Scott J.A."/>
            <person name="Spatafora J.W."/>
            <person name="Turgeon B.G."/>
            <person name="de Wit P.J.G.M."/>
            <person name="Zhong S."/>
            <person name="Goodwin S.B."/>
            <person name="Grigoriev I.V."/>
        </authorList>
    </citation>
    <scope>NUCLEOTIDE SEQUENCE [LARGE SCALE GENOMIC DNA]</scope>
    <source>
        <strain evidence="3">NZE10 / CBS 128990</strain>
    </source>
</reference>
<reference evidence="3" key="1">
    <citation type="journal article" date="2012" name="PLoS Genet.">
        <title>The genomes of the fungal plant pathogens Cladosporium fulvum and Dothistroma septosporum reveal adaptation to different hosts and lifestyles but also signatures of common ancestry.</title>
        <authorList>
            <person name="de Wit P.J.G.M."/>
            <person name="van der Burgt A."/>
            <person name="Oekmen B."/>
            <person name="Stergiopoulos I."/>
            <person name="Abd-Elsalam K.A."/>
            <person name="Aerts A.L."/>
            <person name="Bahkali A.H."/>
            <person name="Beenen H.G."/>
            <person name="Chettri P."/>
            <person name="Cox M.P."/>
            <person name="Datema E."/>
            <person name="de Vries R.P."/>
            <person name="Dhillon B."/>
            <person name="Ganley A.R."/>
            <person name="Griffiths S.A."/>
            <person name="Guo Y."/>
            <person name="Hamelin R.C."/>
            <person name="Henrissat B."/>
            <person name="Kabir M.S."/>
            <person name="Jashni M.K."/>
            <person name="Kema G."/>
            <person name="Klaubauf S."/>
            <person name="Lapidus A."/>
            <person name="Levasseur A."/>
            <person name="Lindquist E."/>
            <person name="Mehrabi R."/>
            <person name="Ohm R.A."/>
            <person name="Owen T.J."/>
            <person name="Salamov A."/>
            <person name="Schwelm A."/>
            <person name="Schijlen E."/>
            <person name="Sun H."/>
            <person name="van den Burg H.A."/>
            <person name="van Ham R.C.H.J."/>
            <person name="Zhang S."/>
            <person name="Goodwin S.B."/>
            <person name="Grigoriev I.V."/>
            <person name="Collemare J."/>
            <person name="Bradshaw R.E."/>
        </authorList>
    </citation>
    <scope>NUCLEOTIDE SEQUENCE [LARGE SCALE GENOMIC DNA]</scope>
    <source>
        <strain evidence="3">NZE10 / CBS 128990</strain>
    </source>
</reference>
<evidence type="ECO:0000256" key="1">
    <source>
        <dbReference type="SAM" id="MobiDB-lite"/>
    </source>
</evidence>
<keyword evidence="3" id="KW-1185">Reference proteome</keyword>